<evidence type="ECO:0000313" key="6">
    <source>
        <dbReference type="Proteomes" id="UP000245678"/>
    </source>
</evidence>
<reference evidence="5 6" key="1">
    <citation type="submission" date="2018-05" db="EMBL/GenBank/DDBJ databases">
        <title>Genomic Encyclopedia of Archaeal and Bacterial Type Strains, Phase II (KMG-II): from individual species to whole genera.</title>
        <authorList>
            <person name="Goeker M."/>
        </authorList>
    </citation>
    <scope>NUCLEOTIDE SEQUENCE [LARGE SCALE GENOMIC DNA]</scope>
    <source>
        <strain evidence="5 6">DSM 19975</strain>
    </source>
</reference>
<evidence type="ECO:0000259" key="4">
    <source>
        <dbReference type="PROSITE" id="PS50011"/>
    </source>
</evidence>
<dbReference type="SUPFAM" id="SSF52058">
    <property type="entry name" value="L domain-like"/>
    <property type="match status" value="1"/>
</dbReference>
<feature type="binding site" evidence="3">
    <location>
        <position position="233"/>
    </location>
    <ligand>
        <name>ATP</name>
        <dbReference type="ChEBI" id="CHEBI:30616"/>
    </ligand>
</feature>
<organism evidence="5 6">
    <name type="scientific">Mucilaginibacter oryzae</name>
    <dbReference type="NCBI Taxonomy" id="468058"/>
    <lineage>
        <taxon>Bacteria</taxon>
        <taxon>Pseudomonadati</taxon>
        <taxon>Bacteroidota</taxon>
        <taxon>Sphingobacteriia</taxon>
        <taxon>Sphingobacteriales</taxon>
        <taxon>Sphingobacteriaceae</taxon>
        <taxon>Mucilaginibacter</taxon>
    </lineage>
</organism>
<dbReference type="InterPro" id="IPR011009">
    <property type="entry name" value="Kinase-like_dom_sf"/>
</dbReference>
<sequence>MQTLQQLKNGELKGLTTLKLSGQLTSFPEEIFELADTLEYLDLSGNALRLLPSDFGRLQKLKIFFCSENQFTVLPEVLGDCPLLDIVGFKSNQIETVPAKAINPNLRWLILTNNRINELPAETGNCHRMQKLMLAGNRLKALPSSLANCKNLELLRIAANQLDELPQWLLSMPKLSWLAFSGNKFNHKHHVKPIDSIDWNELEIEQQIGEGASGIISKAVWNKQGIAKDVAVKIFKGAVTSDGLPQDEMDACIVAGNHEGLVKLIGEIANHPQNKKGLVMELIPEGFFNLGLPPSFASCTRDVFKPETTLSAARVLKIAATIASVTAHLHRNGIMHSDLYAHNILTDHNGNTLLSDFGAASFYDQDDRQISLALERLEVRAYGCLLDDLICLCTEKDNEAIKQLTKMKDRCLSEDIFNRPIFEYINKQLANLAE</sequence>
<dbReference type="GO" id="GO:0005524">
    <property type="term" value="F:ATP binding"/>
    <property type="evidence" value="ECO:0007669"/>
    <property type="project" value="UniProtKB-UniRule"/>
</dbReference>
<dbReference type="PROSITE" id="PS00107">
    <property type="entry name" value="PROTEIN_KINASE_ATP"/>
    <property type="match status" value="1"/>
</dbReference>
<feature type="domain" description="Protein kinase" evidence="4">
    <location>
        <begin position="202"/>
        <end position="434"/>
    </location>
</feature>
<evidence type="ECO:0000313" key="5">
    <source>
        <dbReference type="EMBL" id="PWK75991.1"/>
    </source>
</evidence>
<accession>A0A316H7N1</accession>
<gene>
    <name evidence="5" type="ORF">LX99_03725</name>
</gene>
<keyword evidence="3" id="KW-0067">ATP-binding</keyword>
<evidence type="ECO:0000256" key="2">
    <source>
        <dbReference type="ARBA" id="ARBA00022737"/>
    </source>
</evidence>
<dbReference type="InterPro" id="IPR003591">
    <property type="entry name" value="Leu-rich_rpt_typical-subtyp"/>
</dbReference>
<dbReference type="InterPro" id="IPR032675">
    <property type="entry name" value="LRR_dom_sf"/>
</dbReference>
<evidence type="ECO:0000256" key="3">
    <source>
        <dbReference type="PROSITE-ProRule" id="PRU10141"/>
    </source>
</evidence>
<dbReference type="PROSITE" id="PS50011">
    <property type="entry name" value="PROTEIN_KINASE_DOM"/>
    <property type="match status" value="1"/>
</dbReference>
<dbReference type="Pfam" id="PF00560">
    <property type="entry name" value="LRR_1"/>
    <property type="match status" value="1"/>
</dbReference>
<dbReference type="InterPro" id="IPR017441">
    <property type="entry name" value="Protein_kinase_ATP_BS"/>
</dbReference>
<dbReference type="GO" id="GO:0005737">
    <property type="term" value="C:cytoplasm"/>
    <property type="evidence" value="ECO:0007669"/>
    <property type="project" value="TreeGrafter"/>
</dbReference>
<dbReference type="InterPro" id="IPR001611">
    <property type="entry name" value="Leu-rich_rpt"/>
</dbReference>
<dbReference type="InterPro" id="IPR050216">
    <property type="entry name" value="LRR_domain-containing"/>
</dbReference>
<proteinExistence type="predicted"/>
<dbReference type="GO" id="GO:0004672">
    <property type="term" value="F:protein kinase activity"/>
    <property type="evidence" value="ECO:0007669"/>
    <property type="project" value="InterPro"/>
</dbReference>
<keyword evidence="6" id="KW-1185">Reference proteome</keyword>
<dbReference type="Gene3D" id="3.80.10.10">
    <property type="entry name" value="Ribonuclease Inhibitor"/>
    <property type="match status" value="2"/>
</dbReference>
<comment type="caution">
    <text evidence="5">The sequence shown here is derived from an EMBL/GenBank/DDBJ whole genome shotgun (WGS) entry which is preliminary data.</text>
</comment>
<dbReference type="SUPFAM" id="SSF56112">
    <property type="entry name" value="Protein kinase-like (PK-like)"/>
    <property type="match status" value="1"/>
</dbReference>
<dbReference type="PANTHER" id="PTHR48051:SF1">
    <property type="entry name" value="RAS SUPPRESSOR PROTEIN 1"/>
    <property type="match status" value="1"/>
</dbReference>
<evidence type="ECO:0000256" key="1">
    <source>
        <dbReference type="ARBA" id="ARBA00022614"/>
    </source>
</evidence>
<keyword evidence="1" id="KW-0433">Leucine-rich repeat</keyword>
<dbReference type="InterPro" id="IPR000719">
    <property type="entry name" value="Prot_kinase_dom"/>
</dbReference>
<dbReference type="RefSeq" id="WP_109609194.1">
    <property type="nucleotide sequence ID" value="NZ_QGHA01000007.1"/>
</dbReference>
<dbReference type="Pfam" id="PF07714">
    <property type="entry name" value="PK_Tyr_Ser-Thr"/>
    <property type="match status" value="1"/>
</dbReference>
<keyword evidence="2" id="KW-0677">Repeat</keyword>
<keyword evidence="3" id="KW-0547">Nucleotide-binding</keyword>
<dbReference type="Proteomes" id="UP000245678">
    <property type="component" value="Unassembled WGS sequence"/>
</dbReference>
<name>A0A316H7N1_9SPHI</name>
<protein>
    <submittedName>
        <fullName evidence="5">Leucine rich repeat (LRR) protein</fullName>
    </submittedName>
</protein>
<dbReference type="Gene3D" id="1.10.510.10">
    <property type="entry name" value="Transferase(Phosphotransferase) domain 1"/>
    <property type="match status" value="1"/>
</dbReference>
<dbReference type="PROSITE" id="PS51450">
    <property type="entry name" value="LRR"/>
    <property type="match status" value="1"/>
</dbReference>
<dbReference type="InterPro" id="IPR001245">
    <property type="entry name" value="Ser-Thr/Tyr_kinase_cat_dom"/>
</dbReference>
<dbReference type="SMART" id="SM00369">
    <property type="entry name" value="LRR_TYP"/>
    <property type="match status" value="6"/>
</dbReference>
<dbReference type="PANTHER" id="PTHR48051">
    <property type="match status" value="1"/>
</dbReference>
<dbReference type="EMBL" id="QGHA01000007">
    <property type="protein sequence ID" value="PWK75991.1"/>
    <property type="molecule type" value="Genomic_DNA"/>
</dbReference>
<dbReference type="Pfam" id="PF13855">
    <property type="entry name" value="LRR_8"/>
    <property type="match status" value="1"/>
</dbReference>
<dbReference type="AlphaFoldDB" id="A0A316H7N1"/>